<evidence type="ECO:0000256" key="2">
    <source>
        <dbReference type="ARBA" id="ARBA00023125"/>
    </source>
</evidence>
<dbReference type="EMBL" id="BK032669">
    <property type="protein sequence ID" value="DAF54008.1"/>
    <property type="molecule type" value="Genomic_DNA"/>
</dbReference>
<dbReference type="Pfam" id="PF00589">
    <property type="entry name" value="Phage_integrase"/>
    <property type="match status" value="1"/>
</dbReference>
<sequence length="363" mass="41955">MKQFRIRYLTSRTDKNGVRYYWQPSAVLRRAGFVLTRLSDDRSEAVSRAMELNAAVDEWMRGERLPFARDDKRHPESFDALVAAYRASTRWRRLAPKTQRDYARCLDILHDKFGKEIVRFIDRAEILNFYEDEYIRRPAVANACMRVLRLVLQYAVNHGWLKFNPALKPGLVSSAPRQEVWPIEAENAFVEAAFALNRPSVAAAFILSAYLGQRQGDILKLTPTQFKDGCFRLRQSKTKVWVEVPAHKRVRDILSRLTRRGEQTIVCSEATGKPYKADHFRKLFRRVINRAEKEHPEIDFSGLQFMDLRRTAVVRLAEAGATEAEISAVTGHKIETCRQILEVYLPRNGRMAANAIRKLEFAV</sequence>
<dbReference type="InterPro" id="IPR010998">
    <property type="entry name" value="Integrase_recombinase_N"/>
</dbReference>
<dbReference type="Gene3D" id="1.10.443.10">
    <property type="entry name" value="Intergrase catalytic core"/>
    <property type="match status" value="1"/>
</dbReference>
<dbReference type="Gene3D" id="1.10.150.130">
    <property type="match status" value="1"/>
</dbReference>
<dbReference type="GO" id="GO:0003677">
    <property type="term" value="F:DNA binding"/>
    <property type="evidence" value="ECO:0007669"/>
    <property type="project" value="UniProtKB-KW"/>
</dbReference>
<dbReference type="PROSITE" id="PS51898">
    <property type="entry name" value="TYR_RECOMBINASE"/>
    <property type="match status" value="1"/>
</dbReference>
<organism evidence="5">
    <name type="scientific">Siphoviridae sp. ctFgp7</name>
    <dbReference type="NCBI Taxonomy" id="2827821"/>
    <lineage>
        <taxon>Viruses</taxon>
        <taxon>Duplodnaviria</taxon>
        <taxon>Heunggongvirae</taxon>
        <taxon>Uroviricota</taxon>
        <taxon>Caudoviricetes</taxon>
    </lineage>
</organism>
<accession>A0A8S5SST6</accession>
<evidence type="ECO:0000313" key="5">
    <source>
        <dbReference type="EMBL" id="DAF54008.1"/>
    </source>
</evidence>
<dbReference type="InterPro" id="IPR002104">
    <property type="entry name" value="Integrase_catalytic"/>
</dbReference>
<name>A0A8S5SST6_9CAUD</name>
<proteinExistence type="inferred from homology"/>
<feature type="domain" description="Tyr recombinase" evidence="4">
    <location>
        <begin position="176"/>
        <end position="357"/>
    </location>
</feature>
<dbReference type="GO" id="GO:0015074">
    <property type="term" value="P:DNA integration"/>
    <property type="evidence" value="ECO:0007669"/>
    <property type="project" value="InterPro"/>
</dbReference>
<dbReference type="GO" id="GO:0006310">
    <property type="term" value="P:DNA recombination"/>
    <property type="evidence" value="ECO:0007669"/>
    <property type="project" value="UniProtKB-KW"/>
</dbReference>
<comment type="similarity">
    <text evidence="1">Belongs to the 'phage' integrase family.</text>
</comment>
<keyword evidence="2" id="KW-0238">DNA-binding</keyword>
<protein>
    <submittedName>
        <fullName evidence="5">Integrase</fullName>
    </submittedName>
</protein>
<evidence type="ECO:0000256" key="1">
    <source>
        <dbReference type="ARBA" id="ARBA00008857"/>
    </source>
</evidence>
<evidence type="ECO:0000259" key="4">
    <source>
        <dbReference type="PROSITE" id="PS51898"/>
    </source>
</evidence>
<keyword evidence="3" id="KW-0233">DNA recombination</keyword>
<evidence type="ECO:0000256" key="3">
    <source>
        <dbReference type="ARBA" id="ARBA00023172"/>
    </source>
</evidence>
<dbReference type="SUPFAM" id="SSF56349">
    <property type="entry name" value="DNA breaking-rejoining enzymes"/>
    <property type="match status" value="1"/>
</dbReference>
<reference evidence="5" key="1">
    <citation type="journal article" date="2021" name="Proc. Natl. Acad. Sci. U.S.A.">
        <title>A Catalog of Tens of Thousands of Viruses from Human Metagenomes Reveals Hidden Associations with Chronic Diseases.</title>
        <authorList>
            <person name="Tisza M.J."/>
            <person name="Buck C.B."/>
        </authorList>
    </citation>
    <scope>NUCLEOTIDE SEQUENCE</scope>
    <source>
        <strain evidence="5">CtFgp7</strain>
    </source>
</reference>
<dbReference type="InterPro" id="IPR011010">
    <property type="entry name" value="DNA_brk_join_enz"/>
</dbReference>
<dbReference type="InterPro" id="IPR013762">
    <property type="entry name" value="Integrase-like_cat_sf"/>
</dbReference>